<dbReference type="EMBL" id="HE573024">
    <property type="protein sequence ID" value="CCC50130.1"/>
    <property type="molecule type" value="Genomic_DNA"/>
</dbReference>
<dbReference type="InterPro" id="IPR035979">
    <property type="entry name" value="RBD_domain_sf"/>
</dbReference>
<evidence type="ECO:0000256" key="1">
    <source>
        <dbReference type="SAM" id="MobiDB-lite"/>
    </source>
</evidence>
<feature type="region of interest" description="Disordered" evidence="1">
    <location>
        <begin position="235"/>
        <end position="267"/>
    </location>
</feature>
<dbReference type="AlphaFoldDB" id="G0TZV2"/>
<dbReference type="PANTHER" id="PTHR32343">
    <property type="entry name" value="SERINE/ARGININE-RICH SPLICING FACTOR"/>
    <property type="match status" value="1"/>
</dbReference>
<dbReference type="InterPro" id="IPR012677">
    <property type="entry name" value="Nucleotide-bd_a/b_plait_sf"/>
</dbReference>
<dbReference type="VEuPathDB" id="TriTrypDB:TvY486_0807370"/>
<gene>
    <name evidence="3" type="ORF">TVY486_0807370</name>
</gene>
<dbReference type="PANTHER" id="PTHR32343:SF10">
    <property type="entry name" value="RNA-BINDING REGION RNP-1 DOMAIN-CONTAINING PROTEIN"/>
    <property type="match status" value="1"/>
</dbReference>
<feature type="non-terminal residue" evidence="3">
    <location>
        <position position="657"/>
    </location>
</feature>
<protein>
    <recommendedName>
        <fullName evidence="2">RRM domain-containing protein</fullName>
    </recommendedName>
</protein>
<dbReference type="Gene3D" id="3.30.70.330">
    <property type="match status" value="1"/>
</dbReference>
<accession>G0TZV2</accession>
<dbReference type="SUPFAM" id="SSF54928">
    <property type="entry name" value="RNA-binding domain, RBD"/>
    <property type="match status" value="1"/>
</dbReference>
<proteinExistence type="predicted"/>
<dbReference type="InterPro" id="IPR000504">
    <property type="entry name" value="RRM_dom"/>
</dbReference>
<organism evidence="3">
    <name type="scientific">Trypanosoma vivax (strain Y486)</name>
    <dbReference type="NCBI Taxonomy" id="1055687"/>
    <lineage>
        <taxon>Eukaryota</taxon>
        <taxon>Discoba</taxon>
        <taxon>Euglenozoa</taxon>
        <taxon>Kinetoplastea</taxon>
        <taxon>Metakinetoplastina</taxon>
        <taxon>Trypanosomatida</taxon>
        <taxon>Trypanosomatidae</taxon>
        <taxon>Trypanosoma</taxon>
        <taxon>Duttonella</taxon>
    </lineage>
</organism>
<dbReference type="GO" id="GO:0003723">
    <property type="term" value="F:RNA binding"/>
    <property type="evidence" value="ECO:0007669"/>
    <property type="project" value="InterPro"/>
</dbReference>
<dbReference type="Pfam" id="PF00076">
    <property type="entry name" value="RRM_1"/>
    <property type="match status" value="1"/>
</dbReference>
<feature type="compositionally biased region" description="Low complexity" evidence="1">
    <location>
        <begin position="235"/>
        <end position="251"/>
    </location>
</feature>
<name>G0TZV2_TRYVY</name>
<evidence type="ECO:0000259" key="2">
    <source>
        <dbReference type="Pfam" id="PF00076"/>
    </source>
</evidence>
<reference evidence="3" key="1">
    <citation type="journal article" date="2012" name="Proc. Natl. Acad. Sci. U.S.A.">
        <title>Antigenic diversity is generated by distinct evolutionary mechanisms in African trypanosome species.</title>
        <authorList>
            <person name="Jackson A.P."/>
            <person name="Berry A."/>
            <person name="Aslett M."/>
            <person name="Allison H.C."/>
            <person name="Burton P."/>
            <person name="Vavrova-Anderson J."/>
            <person name="Brown R."/>
            <person name="Browne H."/>
            <person name="Corton N."/>
            <person name="Hauser H."/>
            <person name="Gamble J."/>
            <person name="Gilderthorp R."/>
            <person name="Marcello L."/>
            <person name="McQuillan J."/>
            <person name="Otto T.D."/>
            <person name="Quail M.A."/>
            <person name="Sanders M.J."/>
            <person name="van Tonder A."/>
            <person name="Ginger M.L."/>
            <person name="Field M.C."/>
            <person name="Barry J.D."/>
            <person name="Hertz-Fowler C."/>
            <person name="Berriman M."/>
        </authorList>
    </citation>
    <scope>NUCLEOTIDE SEQUENCE</scope>
    <source>
        <strain evidence="3">Y486</strain>
    </source>
</reference>
<evidence type="ECO:0000313" key="3">
    <source>
        <dbReference type="EMBL" id="CCC50130.1"/>
    </source>
</evidence>
<sequence>MGRRVRHVEPQTEARCAHVSSVRGIEPLAASFPMCYASNTPVLQFQVSELMPPMEGGRNPFTYFGPNTGSNPKKRLHQEFKSLSKEQRKRLVEEDAVKTDLLARTVHLRFLPKGMLQSELAALCAECGEYLRVRICGNATSTQNWIYGFVEFADKQGAAAMMRRSGMELSNGPGKPPLRLMCNAAKQPIVDRVFHDADPATHITCIFGSGNFAHRTLKEAIDSYHNLKRKEEASANAQAHAASASRLSSEAVGGNGAGDHGKISCDDSQRRMSMPALLMDVRELSSSTRCGTSLNEPALCSQTNSDLEPVYNFSSLPRFQYQCGCPLLNGTDAASTDSATEAAIGSSFFSHTTPGIFLTPTQSDCRQDVGDDCSVLFSGCYSPLLVAAGSHQTLGVDTELLCQMPQQGPLERCSALLLKAMRCLKCSLEAEESLNEALGILRQVVRIMQPLVASRDSQSSNEFKFIGSGDDKVTSISRRYAQLYLAAHLILSLLLSKRGNMEEAFVSIQSIVACCNEIPDLRPEKPVSPEFSFSQISASRSVAEVDDVSLVMGKPCDVGSRERANQFVVGAGHFSEEDPVATINPFGDVFDLLSEINMNAEQETRDTLTNANAGMSSCEEREVSCERWHRQEEQYQLEITFQSYVLNVLITIALVFV</sequence>
<feature type="domain" description="RRM" evidence="2">
    <location>
        <begin position="109"/>
        <end position="169"/>
    </location>
</feature>